<evidence type="ECO:0000313" key="3">
    <source>
        <dbReference type="Proteomes" id="UP001066276"/>
    </source>
</evidence>
<feature type="compositionally biased region" description="Low complexity" evidence="1">
    <location>
        <begin position="68"/>
        <end position="78"/>
    </location>
</feature>
<accession>A0AAV7VHX5</accession>
<dbReference type="AlphaFoldDB" id="A0AAV7VHX5"/>
<sequence length="175" mass="18791">MAQPQGPRSRRPWQGSDSPRWLGPPQAETRWIEARRGQPLLRTCAHGPAPLTRARMRPATISAAPASGGPARVPVTGRPGPPRQRGERRSDPGPREATPYSKRLLPLSHRARRGSSGPGITCSASSWLEKSRPPGQHSGFSELRSTPVPEGGLHRSQAWARSTAGNRITAAFGGP</sequence>
<proteinExistence type="predicted"/>
<reference evidence="2" key="1">
    <citation type="journal article" date="2022" name="bioRxiv">
        <title>Sequencing and chromosome-scale assembly of the giantPleurodeles waltlgenome.</title>
        <authorList>
            <person name="Brown T."/>
            <person name="Elewa A."/>
            <person name="Iarovenko S."/>
            <person name="Subramanian E."/>
            <person name="Araus A.J."/>
            <person name="Petzold A."/>
            <person name="Susuki M."/>
            <person name="Suzuki K.-i.T."/>
            <person name="Hayashi T."/>
            <person name="Toyoda A."/>
            <person name="Oliveira C."/>
            <person name="Osipova E."/>
            <person name="Leigh N.D."/>
            <person name="Simon A."/>
            <person name="Yun M.H."/>
        </authorList>
    </citation>
    <scope>NUCLEOTIDE SEQUENCE</scope>
    <source>
        <strain evidence="2">20211129_DDA</strain>
        <tissue evidence="2">Liver</tissue>
    </source>
</reference>
<gene>
    <name evidence="2" type="ORF">NDU88_004176</name>
</gene>
<organism evidence="2 3">
    <name type="scientific">Pleurodeles waltl</name>
    <name type="common">Iberian ribbed newt</name>
    <dbReference type="NCBI Taxonomy" id="8319"/>
    <lineage>
        <taxon>Eukaryota</taxon>
        <taxon>Metazoa</taxon>
        <taxon>Chordata</taxon>
        <taxon>Craniata</taxon>
        <taxon>Vertebrata</taxon>
        <taxon>Euteleostomi</taxon>
        <taxon>Amphibia</taxon>
        <taxon>Batrachia</taxon>
        <taxon>Caudata</taxon>
        <taxon>Salamandroidea</taxon>
        <taxon>Salamandridae</taxon>
        <taxon>Pleurodelinae</taxon>
        <taxon>Pleurodeles</taxon>
    </lineage>
</organism>
<feature type="region of interest" description="Disordered" evidence="1">
    <location>
        <begin position="1"/>
        <end position="175"/>
    </location>
</feature>
<comment type="caution">
    <text evidence="2">The sequence shown here is derived from an EMBL/GenBank/DDBJ whole genome shotgun (WGS) entry which is preliminary data.</text>
</comment>
<protein>
    <submittedName>
        <fullName evidence="2">Uncharacterized protein</fullName>
    </submittedName>
</protein>
<feature type="compositionally biased region" description="Basic and acidic residues" evidence="1">
    <location>
        <begin position="84"/>
        <end position="94"/>
    </location>
</feature>
<keyword evidence="3" id="KW-1185">Reference proteome</keyword>
<evidence type="ECO:0000256" key="1">
    <source>
        <dbReference type="SAM" id="MobiDB-lite"/>
    </source>
</evidence>
<dbReference type="Proteomes" id="UP001066276">
    <property type="component" value="Chromosome 2_1"/>
</dbReference>
<evidence type="ECO:0000313" key="2">
    <source>
        <dbReference type="EMBL" id="KAJ1200352.1"/>
    </source>
</evidence>
<dbReference type="EMBL" id="JANPWB010000003">
    <property type="protein sequence ID" value="KAJ1200352.1"/>
    <property type="molecule type" value="Genomic_DNA"/>
</dbReference>
<name>A0AAV7VHX5_PLEWA</name>